<organism evidence="5 6">
    <name type="scientific">Ewingella americana (strain ATCC 33852 / DSM 4580 / CCUG 14506 / JCM 5911 / LMG 7869 / NCTC 12157 / CDC 1468-78)</name>
    <dbReference type="NCBI Taxonomy" id="910964"/>
    <lineage>
        <taxon>Bacteria</taxon>
        <taxon>Pseudomonadati</taxon>
        <taxon>Pseudomonadota</taxon>
        <taxon>Gammaproteobacteria</taxon>
        <taxon>Enterobacterales</taxon>
        <taxon>Yersiniaceae</taxon>
        <taxon>Ewingella</taxon>
    </lineage>
</organism>
<dbReference type="RefSeq" id="WP_034786764.1">
    <property type="nucleotide sequence ID" value="NZ_JMPJ01000017.1"/>
</dbReference>
<dbReference type="PANTHER" id="PTHR43212:SF2">
    <property type="entry name" value="PIRIN-LIKE PROTEIN YHAK"/>
    <property type="match status" value="1"/>
</dbReference>
<dbReference type="SUPFAM" id="SSF51182">
    <property type="entry name" value="RmlC-like cupins"/>
    <property type="match status" value="1"/>
</dbReference>
<comment type="similarity">
    <text evidence="1 2">Belongs to the pirin family.</text>
</comment>
<protein>
    <submittedName>
        <fullName evidence="5">Pirin family protein</fullName>
    </submittedName>
</protein>
<dbReference type="CDD" id="cd20311">
    <property type="entry name" value="cupin_Yhhw_C"/>
    <property type="match status" value="1"/>
</dbReference>
<dbReference type="eggNOG" id="COG1741">
    <property type="taxonomic scope" value="Bacteria"/>
</dbReference>
<feature type="domain" description="Quercetin 2,3-dioxygenase C-terminal cupin" evidence="4">
    <location>
        <begin position="142"/>
        <end position="232"/>
    </location>
</feature>
<dbReference type="Proteomes" id="UP000028640">
    <property type="component" value="Unassembled WGS sequence"/>
</dbReference>
<dbReference type="Pfam" id="PF17954">
    <property type="entry name" value="Pirin_C_2"/>
    <property type="match status" value="1"/>
</dbReference>
<dbReference type="InterPro" id="IPR041602">
    <property type="entry name" value="Quercetinase_C"/>
</dbReference>
<sequence length="234" mass="25812">MIKSRTAKECGTADFGWLQARYTFSFGHYFDPKLMGYASLRVLNQEVLAPGASFQPRTYPQVDILNLVLQGSAEYRDAEGNSVRVNEGEAVLLSTQTNVAYSELNLSSTQPLTRMQLWLDACPQHENPLIQQIKVGQQPHLLLASPDGEQGSLQLRQQVWIHHIELGEGESISLPIRGTRAYLQSIHGRIDALGGESQEKQKLVCGDGAFIQGESEISLTASTPLRALLIDLPV</sequence>
<dbReference type="EMBL" id="JMPJ01000017">
    <property type="protein sequence ID" value="KFC85641.1"/>
    <property type="molecule type" value="Genomic_DNA"/>
</dbReference>
<dbReference type="PIRSF" id="PIRSF006232">
    <property type="entry name" value="Pirin"/>
    <property type="match status" value="1"/>
</dbReference>
<evidence type="ECO:0000259" key="3">
    <source>
        <dbReference type="Pfam" id="PF02678"/>
    </source>
</evidence>
<dbReference type="OrthoDB" id="6495595at2"/>
<dbReference type="InterPro" id="IPR011051">
    <property type="entry name" value="RmlC_Cupin_sf"/>
</dbReference>
<evidence type="ECO:0000256" key="1">
    <source>
        <dbReference type="ARBA" id="ARBA00008416"/>
    </source>
</evidence>
<evidence type="ECO:0000256" key="2">
    <source>
        <dbReference type="RuleBase" id="RU003457"/>
    </source>
</evidence>
<keyword evidence="6" id="KW-1185">Reference proteome</keyword>
<evidence type="ECO:0000313" key="6">
    <source>
        <dbReference type="Proteomes" id="UP000028640"/>
    </source>
</evidence>
<evidence type="ECO:0000313" key="5">
    <source>
        <dbReference type="EMBL" id="KFC85641.1"/>
    </source>
</evidence>
<dbReference type="Gene3D" id="2.60.120.10">
    <property type="entry name" value="Jelly Rolls"/>
    <property type="match status" value="2"/>
</dbReference>
<accession>A0A085GPJ6</accession>
<name>A0A085GPJ6_EWIA3</name>
<evidence type="ECO:0000259" key="4">
    <source>
        <dbReference type="Pfam" id="PF17954"/>
    </source>
</evidence>
<gene>
    <name evidence="5" type="ORF">GEAM_0113</name>
</gene>
<reference evidence="5 6" key="1">
    <citation type="submission" date="2014-05" db="EMBL/GenBank/DDBJ databases">
        <title>ATOL: Assembling a taxonomically balanced genome-scale reconstruction of the evolutionary history of the Enterobacteriaceae.</title>
        <authorList>
            <person name="Plunkett G.III."/>
            <person name="Neeno-Eckwall E.C."/>
            <person name="Glasner J.D."/>
            <person name="Perna N.T."/>
        </authorList>
    </citation>
    <scope>NUCLEOTIDE SEQUENCE [LARGE SCALE GENOMIC DNA]</scope>
    <source>
        <strain evidence="5 6">ATCC 33852</strain>
    </source>
</reference>
<proteinExistence type="inferred from homology"/>
<dbReference type="GeneID" id="78381055"/>
<dbReference type="PANTHER" id="PTHR43212">
    <property type="entry name" value="QUERCETIN 2,3-DIOXYGENASE"/>
    <property type="match status" value="1"/>
</dbReference>
<dbReference type="Pfam" id="PF02678">
    <property type="entry name" value="Pirin"/>
    <property type="match status" value="1"/>
</dbReference>
<dbReference type="InterPro" id="IPR014710">
    <property type="entry name" value="RmlC-like_jellyroll"/>
</dbReference>
<comment type="caution">
    <text evidence="5">The sequence shown here is derived from an EMBL/GenBank/DDBJ whole genome shotgun (WGS) entry which is preliminary data.</text>
</comment>
<feature type="domain" description="Pirin N-terminal" evidence="3">
    <location>
        <begin position="5"/>
        <end position="119"/>
    </location>
</feature>
<dbReference type="InterPro" id="IPR012093">
    <property type="entry name" value="Pirin"/>
</dbReference>
<dbReference type="AlphaFoldDB" id="A0A085GPJ6"/>
<dbReference type="InterPro" id="IPR003829">
    <property type="entry name" value="Pirin_N_dom"/>
</dbReference>
<dbReference type="STRING" id="910964.GEAM_0113"/>